<protein>
    <submittedName>
        <fullName evidence="2">Uncharacterized protein</fullName>
    </submittedName>
</protein>
<gene>
    <name evidence="2" type="ORF">GJ688_15300</name>
</gene>
<keyword evidence="1" id="KW-0812">Transmembrane</keyword>
<name>A0A6I3SNM3_HELMO</name>
<comment type="caution">
    <text evidence="2">The sequence shown here is derived from an EMBL/GenBank/DDBJ whole genome shotgun (WGS) entry which is preliminary data.</text>
</comment>
<dbReference type="OrthoDB" id="2084263at2"/>
<organism evidence="2 3">
    <name type="scientific">Heliobacterium mobile</name>
    <name type="common">Heliobacillus mobilis</name>
    <dbReference type="NCBI Taxonomy" id="28064"/>
    <lineage>
        <taxon>Bacteria</taxon>
        <taxon>Bacillati</taxon>
        <taxon>Bacillota</taxon>
        <taxon>Clostridia</taxon>
        <taxon>Eubacteriales</taxon>
        <taxon>Heliobacteriaceae</taxon>
        <taxon>Heliobacterium</taxon>
    </lineage>
</organism>
<keyword evidence="1" id="KW-1133">Transmembrane helix</keyword>
<sequence length="93" mass="10496">MIIRDVCFRNVAPHCGRPARIRLRDGTWKTGRIHRVTPRGVVFYSNNPGFGFYPFYAITLLALTLPFFAGYGYGGFGGYGGLGGYGYRRGFFW</sequence>
<evidence type="ECO:0000313" key="2">
    <source>
        <dbReference type="EMBL" id="MTV50336.1"/>
    </source>
</evidence>
<evidence type="ECO:0000313" key="3">
    <source>
        <dbReference type="Proteomes" id="UP000430670"/>
    </source>
</evidence>
<accession>A0A6I3SNM3</accession>
<proteinExistence type="predicted"/>
<dbReference type="EMBL" id="WNKU01000022">
    <property type="protein sequence ID" value="MTV50336.1"/>
    <property type="molecule type" value="Genomic_DNA"/>
</dbReference>
<dbReference type="AlphaFoldDB" id="A0A6I3SNM3"/>
<evidence type="ECO:0000256" key="1">
    <source>
        <dbReference type="SAM" id="Phobius"/>
    </source>
</evidence>
<feature type="transmembrane region" description="Helical" evidence="1">
    <location>
        <begin position="53"/>
        <end position="73"/>
    </location>
</feature>
<reference evidence="2 3" key="1">
    <citation type="submission" date="2019-11" db="EMBL/GenBank/DDBJ databases">
        <title>Whole-genome sequence of a the green, strictly anaerobic photosynthetic bacterium Heliobacillus mobilis DSM 6151.</title>
        <authorList>
            <person name="Kyndt J.A."/>
            <person name="Meyer T.E."/>
        </authorList>
    </citation>
    <scope>NUCLEOTIDE SEQUENCE [LARGE SCALE GENOMIC DNA]</scope>
    <source>
        <strain evidence="2 3">DSM 6151</strain>
    </source>
</reference>
<keyword evidence="3" id="KW-1185">Reference proteome</keyword>
<dbReference type="Proteomes" id="UP000430670">
    <property type="component" value="Unassembled WGS sequence"/>
</dbReference>
<keyword evidence="1" id="KW-0472">Membrane</keyword>
<dbReference type="RefSeq" id="WP_155477417.1">
    <property type="nucleotide sequence ID" value="NZ_WNKU01000022.1"/>
</dbReference>